<feature type="compositionally biased region" description="Polar residues" evidence="1">
    <location>
        <begin position="233"/>
        <end position="245"/>
    </location>
</feature>
<dbReference type="OrthoDB" id="339605at2759"/>
<feature type="compositionally biased region" description="Basic residues" evidence="1">
    <location>
        <begin position="272"/>
        <end position="284"/>
    </location>
</feature>
<dbReference type="InterPro" id="IPR038291">
    <property type="entry name" value="SAP30_C_sf"/>
</dbReference>
<dbReference type="Proteomes" id="UP001429100">
    <property type="component" value="Unassembled WGS sequence"/>
</dbReference>
<evidence type="ECO:0000256" key="1">
    <source>
        <dbReference type="SAM" id="MobiDB-lite"/>
    </source>
</evidence>
<dbReference type="VEuPathDB" id="CryptoDB:Chro.30229"/>
<feature type="compositionally biased region" description="Basic and acidic residues" evidence="1">
    <location>
        <begin position="97"/>
        <end position="121"/>
    </location>
</feature>
<gene>
    <name evidence="2" type="ORF">CHUDEA3_1960</name>
    <name evidence="3" type="ORF">GY17_00002718</name>
</gene>
<dbReference type="Gene3D" id="6.10.160.20">
    <property type="match status" value="1"/>
</dbReference>
<organism evidence="2">
    <name type="scientific">Cryptosporidium hominis</name>
    <dbReference type="NCBI Taxonomy" id="237895"/>
    <lineage>
        <taxon>Eukaryota</taxon>
        <taxon>Sar</taxon>
        <taxon>Alveolata</taxon>
        <taxon>Apicomplexa</taxon>
        <taxon>Conoidasida</taxon>
        <taxon>Coccidia</taxon>
        <taxon>Eucoccidiorida</taxon>
        <taxon>Eimeriorina</taxon>
        <taxon>Cryptosporidiidae</taxon>
        <taxon>Cryptosporidium</taxon>
    </lineage>
</organism>
<evidence type="ECO:0000313" key="3">
    <source>
        <dbReference type="EMBL" id="PPS92749.1"/>
    </source>
</evidence>
<dbReference type="EMBL" id="JTAI01000028">
    <property type="protein sequence ID" value="PPS92749.1"/>
    <property type="molecule type" value="Genomic_DNA"/>
</dbReference>
<sequence>MEGEGLGMANTTDLACPMSLEEEVKMHENNNPEEAMVKGQVVGKENGTITVETDLMEKLKSQHIVEEESNKSVGKTLEEAVCTENSNNSNSNVESTLKGEKQDENKENIEMKDVTSPENKDKSKHLSKIDFSVFEEGFYRRYKSFFHDRQADEIDLTQDKATISKKINEHFSNFEINPVDVIRTFLVLRKNSEHSHGHFVMSPAQSPEPNIHPSSEGNTRGRRCTNKDMGGVSNDTNNAETNANGVNYKGEYKSENSSIVDNHTEIGVSTRNSRKGRVSNRGRR</sequence>
<feature type="compositionally biased region" description="Polar residues" evidence="1">
    <location>
        <begin position="255"/>
        <end position="271"/>
    </location>
</feature>
<feature type="region of interest" description="Disordered" evidence="1">
    <location>
        <begin position="197"/>
        <end position="284"/>
    </location>
</feature>
<reference evidence="3 4" key="3">
    <citation type="submission" date="2017-10" db="EMBL/GenBank/DDBJ databases">
        <title>Consistent, comparative and evidence-based genome annotation and re-annotation for the closely-related species, Cryptosporidium parvum, C. hominis and C. tyzzeri.</title>
        <authorList>
            <person name="Baptista R.P."/>
            <person name="Li Y."/>
            <person name="Sateriale A."/>
            <person name="Striepen B."/>
            <person name="Kissinger J.C."/>
        </authorList>
    </citation>
    <scope>NUCLEOTIDE SEQUENCE [LARGE SCALE GENOMIC DNA]</scope>
    <source>
        <strain evidence="3">30976</strain>
    </source>
</reference>
<evidence type="ECO:0008006" key="5">
    <source>
        <dbReference type="Google" id="ProtNLM"/>
    </source>
</evidence>
<reference evidence="3 4" key="1">
    <citation type="submission" date="2014-11" db="EMBL/GenBank/DDBJ databases">
        <title>Comparative genomic analysis of Cryptosporidium hominis reveals occurrence of genetic recombination in virulent subtypes.</title>
        <authorList>
            <person name="Guo Y."/>
            <person name="Tang K."/>
            <person name="Frace M."/>
            <person name="Li N."/>
            <person name="Roellig D.M."/>
            <person name="Sammons S."/>
            <person name="Knipe K."/>
            <person name="Rowe L."/>
            <person name="Feng Y."/>
            <person name="Xiao L."/>
        </authorList>
    </citation>
    <scope>NUCLEOTIDE SEQUENCE [LARGE SCALE GENOMIC DNA]</scope>
    <source>
        <strain evidence="3">30976</strain>
    </source>
</reference>
<protein>
    <recommendedName>
        <fullName evidence="5">Histone deacetylase complex subunit SAP30 Sin3 binding domain-containing protein</fullName>
    </recommendedName>
</protein>
<dbReference type="AlphaFoldDB" id="A0A0S4TF71"/>
<dbReference type="VEuPathDB" id="CryptoDB:ChTU502y2012_414g0110"/>
<feature type="region of interest" description="Disordered" evidence="1">
    <location>
        <begin position="81"/>
        <end position="123"/>
    </location>
</feature>
<dbReference type="VEuPathDB" id="CryptoDB:GY17_00002718"/>
<keyword evidence="4" id="KW-1185">Reference proteome</keyword>
<proteinExistence type="predicted"/>
<name>A0A0S4TF71_CRYHO</name>
<accession>A0A0S4TF71</accession>
<dbReference type="EMBL" id="LN877949">
    <property type="protein sequence ID" value="CUV05066.1"/>
    <property type="molecule type" value="Genomic_DNA"/>
</dbReference>
<dbReference type="VEuPathDB" id="CryptoDB:CHUDEA3_1960"/>
<feature type="compositionally biased region" description="Polar residues" evidence="1">
    <location>
        <begin position="203"/>
        <end position="218"/>
    </location>
</feature>
<evidence type="ECO:0000313" key="4">
    <source>
        <dbReference type="Proteomes" id="UP001429100"/>
    </source>
</evidence>
<dbReference type="Proteomes" id="UP000199752">
    <property type="component" value="Chromosome 3"/>
</dbReference>
<reference evidence="2" key="2">
    <citation type="submission" date="2015-08" db="EMBL/GenBank/DDBJ databases">
        <authorList>
            <person name="Babu N.S."/>
            <person name="Beckwith C.J."/>
            <person name="Beseler K.G."/>
            <person name="Brison A."/>
            <person name="Carone J.V."/>
            <person name="Caskin T.P."/>
            <person name="Diamond M."/>
            <person name="Durham M.E."/>
            <person name="Foxe J.M."/>
            <person name="Go M."/>
            <person name="Henderson B.A."/>
            <person name="Jones I.B."/>
            <person name="McGettigan J.A."/>
            <person name="Micheletti S.J."/>
            <person name="Nasrallah M.E."/>
            <person name="Ortiz D."/>
            <person name="Piller C.R."/>
            <person name="Privatt S.R."/>
            <person name="Schneider S.L."/>
            <person name="Sharp S."/>
            <person name="Smith T.C."/>
            <person name="Stanton J.D."/>
            <person name="Ullery H.E."/>
            <person name="Wilson R.J."/>
            <person name="Serrano M.G."/>
            <person name="Buck G."/>
            <person name="Lee V."/>
            <person name="Wang Y."/>
            <person name="Carvalho R."/>
            <person name="Voegtly L."/>
            <person name="Shi R."/>
            <person name="Duckworth R."/>
            <person name="Johnson A."/>
            <person name="Loviza R."/>
            <person name="Walstead R."/>
            <person name="Shah Z."/>
            <person name="Kiflezghi M."/>
            <person name="Wade K."/>
            <person name="Ball S.L."/>
            <person name="Bradley K.W."/>
            <person name="Asai D.J."/>
            <person name="Bowman C.A."/>
            <person name="Russell D.A."/>
            <person name="Pope W.H."/>
            <person name="Jacobs-Sera D."/>
            <person name="Hendrix R.W."/>
            <person name="Hatfull G.F."/>
        </authorList>
    </citation>
    <scope>NUCLEOTIDE SEQUENCE [LARGE SCALE GENOMIC DNA]</scope>
</reference>
<evidence type="ECO:0000313" key="2">
    <source>
        <dbReference type="EMBL" id="CUV05066.1"/>
    </source>
</evidence>